<dbReference type="Pfam" id="PF00348">
    <property type="entry name" value="polyprenyl_synt"/>
    <property type="match status" value="1"/>
</dbReference>
<evidence type="ECO:0000256" key="3">
    <source>
        <dbReference type="ARBA" id="ARBA00022679"/>
    </source>
</evidence>
<keyword evidence="6" id="KW-0414">Isoprene biosynthesis</keyword>
<dbReference type="InterPro" id="IPR008949">
    <property type="entry name" value="Isoprenoid_synthase_dom_sf"/>
</dbReference>
<evidence type="ECO:0000313" key="9">
    <source>
        <dbReference type="Proteomes" id="UP000077115"/>
    </source>
</evidence>
<evidence type="ECO:0000313" key="8">
    <source>
        <dbReference type="EMBL" id="OAJ36873.1"/>
    </source>
</evidence>
<keyword evidence="5" id="KW-0460">Magnesium</keyword>
<evidence type="ECO:0008006" key="10">
    <source>
        <dbReference type="Google" id="ProtNLM"/>
    </source>
</evidence>
<evidence type="ECO:0000256" key="2">
    <source>
        <dbReference type="ARBA" id="ARBA00006706"/>
    </source>
</evidence>
<dbReference type="GO" id="GO:0046872">
    <property type="term" value="F:metal ion binding"/>
    <property type="evidence" value="ECO:0007669"/>
    <property type="project" value="UniProtKB-KW"/>
</dbReference>
<evidence type="ECO:0000256" key="4">
    <source>
        <dbReference type="ARBA" id="ARBA00022723"/>
    </source>
</evidence>
<dbReference type="GO" id="GO:0006744">
    <property type="term" value="P:ubiquinone biosynthetic process"/>
    <property type="evidence" value="ECO:0007669"/>
    <property type="project" value="TreeGrafter"/>
</dbReference>
<dbReference type="CDD" id="cd00685">
    <property type="entry name" value="Trans_IPPS_HT"/>
    <property type="match status" value="1"/>
</dbReference>
<dbReference type="GO" id="GO:0008299">
    <property type="term" value="P:isoprenoid biosynthetic process"/>
    <property type="evidence" value="ECO:0007669"/>
    <property type="project" value="UniProtKB-KW"/>
</dbReference>
<evidence type="ECO:0000256" key="7">
    <source>
        <dbReference type="RuleBase" id="RU004466"/>
    </source>
</evidence>
<sequence>MISIRFVSNMIHKPIFMVNASPTPLILKPARPEIKTQKAGATRLLTTKLPAWLSNLVISTVPDSKPMTWSQAISAAERLVHTNGGSVINPKDLLGGDLSLLTENIRKLLGSGHPVLNTISSYYFSKQGKHIRPLVVLLMAQATSITAKMPGSDPFVSLTDADIDRPLSAPAIAVSFSPTTSSCSKSLLSSSVLPPSETNSGATILPEAVILPTQRRLAEITEMIHTASLLHDDVIDISMTRRNTPSVNAEFGNKMAILAGDFLLARASVALARLRDPRVVELLSTVISNLVEGEFMQLRNSALGGSKSAYSAVHGVLPQSARGPVESQDRFQYYMEKTYMKTASLIAISCRSSAVLGGCTDDVIESAYLYGRNLGLAFQVRIYELAMIWFEI</sequence>
<dbReference type="Gene3D" id="1.10.600.10">
    <property type="entry name" value="Farnesyl Diphosphate Synthase"/>
    <property type="match status" value="1"/>
</dbReference>
<dbReference type="GO" id="GO:0004659">
    <property type="term" value="F:prenyltransferase activity"/>
    <property type="evidence" value="ECO:0007669"/>
    <property type="project" value="InterPro"/>
</dbReference>
<dbReference type="SUPFAM" id="SSF48576">
    <property type="entry name" value="Terpenoid synthases"/>
    <property type="match status" value="1"/>
</dbReference>
<keyword evidence="4" id="KW-0479">Metal-binding</keyword>
<evidence type="ECO:0000256" key="6">
    <source>
        <dbReference type="ARBA" id="ARBA00023229"/>
    </source>
</evidence>
<evidence type="ECO:0000256" key="5">
    <source>
        <dbReference type="ARBA" id="ARBA00022842"/>
    </source>
</evidence>
<reference evidence="8 9" key="2">
    <citation type="submission" date="2016-05" db="EMBL/GenBank/DDBJ databases">
        <title>Lineage-specific infection strategies underlie the spectrum of fungal disease in amphibians.</title>
        <authorList>
            <person name="Cuomo C.A."/>
            <person name="Farrer R.A."/>
            <person name="James T."/>
            <person name="Longcore J."/>
            <person name="Birren B."/>
        </authorList>
    </citation>
    <scope>NUCLEOTIDE SEQUENCE [LARGE SCALE GENOMIC DNA]</scope>
    <source>
        <strain evidence="8 9">JEL423</strain>
    </source>
</reference>
<keyword evidence="3 7" id="KW-0808">Transferase</keyword>
<dbReference type="EMBL" id="DS022300">
    <property type="protein sequence ID" value="OAJ36873.1"/>
    <property type="molecule type" value="Genomic_DNA"/>
</dbReference>
<gene>
    <name evidence="8" type="ORF">BDEG_20984</name>
</gene>
<name>A0A177WA19_BATDL</name>
<proteinExistence type="inferred from homology"/>
<dbReference type="Proteomes" id="UP000077115">
    <property type="component" value="Unassembled WGS sequence"/>
</dbReference>
<dbReference type="PANTHER" id="PTHR12001">
    <property type="entry name" value="GERANYLGERANYL PYROPHOSPHATE SYNTHASE"/>
    <property type="match status" value="1"/>
</dbReference>
<dbReference type="VEuPathDB" id="FungiDB:BDEG_20984"/>
<comment type="cofactor">
    <cofactor evidence="1">
        <name>Mg(2+)</name>
        <dbReference type="ChEBI" id="CHEBI:18420"/>
    </cofactor>
</comment>
<reference evidence="8 9" key="1">
    <citation type="submission" date="2006-10" db="EMBL/GenBank/DDBJ databases">
        <title>The Genome Sequence of Batrachochytrium dendrobatidis JEL423.</title>
        <authorList>
            <consortium name="The Broad Institute Genome Sequencing Platform"/>
            <person name="Birren B."/>
            <person name="Lander E."/>
            <person name="Galagan J."/>
            <person name="Cuomo C."/>
            <person name="Devon K."/>
            <person name="Jaffe D."/>
            <person name="Butler J."/>
            <person name="Alvarez P."/>
            <person name="Gnerre S."/>
            <person name="Grabherr M."/>
            <person name="Kleber M."/>
            <person name="Mauceli E."/>
            <person name="Brockman W."/>
            <person name="Young S."/>
            <person name="LaButti K."/>
            <person name="Sykes S."/>
            <person name="DeCaprio D."/>
            <person name="Crawford M."/>
            <person name="Koehrsen M."/>
            <person name="Engels R."/>
            <person name="Montgomery P."/>
            <person name="Pearson M."/>
            <person name="Howarth C."/>
            <person name="Larson L."/>
            <person name="White J."/>
            <person name="O'Leary S."/>
            <person name="Kodira C."/>
            <person name="Zeng Q."/>
            <person name="Yandava C."/>
            <person name="Alvarado L."/>
            <person name="Longcore J."/>
            <person name="James T."/>
        </authorList>
    </citation>
    <scope>NUCLEOTIDE SEQUENCE [LARGE SCALE GENOMIC DNA]</scope>
    <source>
        <strain evidence="8 9">JEL423</strain>
    </source>
</reference>
<dbReference type="GO" id="GO:1990234">
    <property type="term" value="C:transferase complex"/>
    <property type="evidence" value="ECO:0007669"/>
    <property type="project" value="TreeGrafter"/>
</dbReference>
<comment type="similarity">
    <text evidence="2 7">Belongs to the FPP/GGPP synthase family.</text>
</comment>
<organism evidence="8 9">
    <name type="scientific">Batrachochytrium dendrobatidis (strain JEL423)</name>
    <dbReference type="NCBI Taxonomy" id="403673"/>
    <lineage>
        <taxon>Eukaryota</taxon>
        <taxon>Fungi</taxon>
        <taxon>Fungi incertae sedis</taxon>
        <taxon>Chytridiomycota</taxon>
        <taxon>Chytridiomycota incertae sedis</taxon>
        <taxon>Chytridiomycetes</taxon>
        <taxon>Rhizophydiales</taxon>
        <taxon>Rhizophydiales incertae sedis</taxon>
        <taxon>Batrachochytrium</taxon>
    </lineage>
</organism>
<dbReference type="InterPro" id="IPR000092">
    <property type="entry name" value="Polyprenyl_synt"/>
</dbReference>
<dbReference type="PANTHER" id="PTHR12001:SF69">
    <property type="entry name" value="ALL TRANS-POLYPRENYL-DIPHOSPHATE SYNTHASE PDSS1"/>
    <property type="match status" value="1"/>
</dbReference>
<protein>
    <recommendedName>
        <fullName evidence="10">Hexaprenyl pyrophosphate synthase, mitochondrial</fullName>
    </recommendedName>
</protein>
<evidence type="ECO:0000256" key="1">
    <source>
        <dbReference type="ARBA" id="ARBA00001946"/>
    </source>
</evidence>
<accession>A0A177WA19</accession>
<dbReference type="AlphaFoldDB" id="A0A177WA19"/>